<sequence>MKRPAKDHVRPWEDPNKLTNPQFQEALVAFGIKFNPTKRRSQPPLPASDKLFVAKLKIFLALYEVDFPAQANRGHLAFLYDSLVERVNKRVSVRARNATVTVVVPPHIEHKNKNPKPTSSVPAPESHDLRLRSLPSLVGKHSVPLPKSNNPTSAKPPKPSRKEQVYQYRTSGGYQPRQSPRLRTRPEAGSPSHHHRSHTELYNSKALVTIKEESDNEHEIPTQVQDPPPHPEPTALPTSSNLHSSPSVKREEDLESPANSFRSSSQPFSHATSEETTQSSSQETARESPANSFCSSSQPFSHATSEETTQSSSQETARSSSQQISCATTEETGRFSQASTQQSIPKSPFHTPPIPRDHALASQESQLDFADRADLSMGVHLSLRESTEEAINGEDQEAIPVSPFQVAPTPQCFHKGTPSPALASQGASFAALADTSEVSVEEPLNWTSRSPSSSNSRTSCEEKSPDLIDRPITQDNTQVNFSPSPAKLGREPAAQIHVIIWEMPPLNHPRRLQCLPAANLLNHSPFHQVARAPW</sequence>
<feature type="compositionally biased region" description="Basic and acidic residues" evidence="1">
    <location>
        <begin position="459"/>
        <end position="469"/>
    </location>
</feature>
<feature type="region of interest" description="Disordered" evidence="1">
    <location>
        <begin position="440"/>
        <end position="488"/>
    </location>
</feature>
<feature type="compositionally biased region" description="Basic and acidic residues" evidence="1">
    <location>
        <begin position="210"/>
        <end position="220"/>
    </location>
</feature>
<feature type="compositionally biased region" description="Low complexity" evidence="1">
    <location>
        <begin position="306"/>
        <end position="323"/>
    </location>
</feature>
<gene>
    <name evidence="2" type="ORF">PTTG_29778</name>
</gene>
<evidence type="ECO:0000313" key="2">
    <source>
        <dbReference type="EMBL" id="OAV86679.1"/>
    </source>
</evidence>
<reference evidence="3 4" key="3">
    <citation type="journal article" date="2017" name="G3 (Bethesda)">
        <title>Comparative analysis highlights variable genome content of wheat rusts and divergence of the mating loci.</title>
        <authorList>
            <person name="Cuomo C.A."/>
            <person name="Bakkeren G."/>
            <person name="Khalil H.B."/>
            <person name="Panwar V."/>
            <person name="Joly D."/>
            <person name="Linning R."/>
            <person name="Sakthikumar S."/>
            <person name="Song X."/>
            <person name="Adiconis X."/>
            <person name="Fan L."/>
            <person name="Goldberg J.M."/>
            <person name="Levin J.Z."/>
            <person name="Young S."/>
            <person name="Zeng Q."/>
            <person name="Anikster Y."/>
            <person name="Bruce M."/>
            <person name="Wang M."/>
            <person name="Yin C."/>
            <person name="McCallum B."/>
            <person name="Szabo L.J."/>
            <person name="Hulbert S."/>
            <person name="Chen X."/>
            <person name="Fellers J.P."/>
        </authorList>
    </citation>
    <scope>NUCLEOTIDE SEQUENCE</scope>
    <source>
        <strain evidence="3">isolate 1-1 / race 1 (BBBD)</strain>
        <strain evidence="4">Isolate 1-1 / race 1 (BBBD)</strain>
    </source>
</reference>
<dbReference type="AlphaFoldDB" id="A0A180G2L4"/>
<reference evidence="2" key="2">
    <citation type="submission" date="2016-05" db="EMBL/GenBank/DDBJ databases">
        <title>Comparative analysis highlights variable genome content of wheat rusts and divergence of the mating loci.</title>
        <authorList>
            <person name="Cuomo C.A."/>
            <person name="Bakkeren G."/>
            <person name="Szabo L."/>
            <person name="Khalil H."/>
            <person name="Joly D."/>
            <person name="Goldberg J."/>
            <person name="Young S."/>
            <person name="Zeng Q."/>
            <person name="Fellers J."/>
        </authorList>
    </citation>
    <scope>NUCLEOTIDE SEQUENCE [LARGE SCALE GENOMIC DNA]</scope>
    <source>
        <strain evidence="2">1-1 BBBD Race 1</strain>
    </source>
</reference>
<feature type="region of interest" description="Disordered" evidence="1">
    <location>
        <begin position="104"/>
        <end position="126"/>
    </location>
</feature>
<feature type="compositionally biased region" description="Polar residues" evidence="1">
    <location>
        <begin position="473"/>
        <end position="483"/>
    </location>
</feature>
<reference evidence="3" key="4">
    <citation type="submission" date="2025-05" db="UniProtKB">
        <authorList>
            <consortium name="EnsemblFungi"/>
        </authorList>
    </citation>
    <scope>IDENTIFICATION</scope>
    <source>
        <strain evidence="3">isolate 1-1 / race 1 (BBBD)</strain>
    </source>
</reference>
<feature type="compositionally biased region" description="Low complexity" evidence="1">
    <location>
        <begin position="274"/>
        <end position="283"/>
    </location>
</feature>
<feature type="compositionally biased region" description="Polar residues" evidence="1">
    <location>
        <begin position="257"/>
        <end position="270"/>
    </location>
</feature>
<accession>A0A180G2L4</accession>
<evidence type="ECO:0000256" key="1">
    <source>
        <dbReference type="SAM" id="MobiDB-lite"/>
    </source>
</evidence>
<feature type="compositionally biased region" description="Polar residues" evidence="1">
    <location>
        <begin position="238"/>
        <end position="247"/>
    </location>
</feature>
<evidence type="ECO:0000313" key="3">
    <source>
        <dbReference type="EnsemblFungi" id="PTTG_29778-t43_1-p1"/>
    </source>
</evidence>
<protein>
    <submittedName>
        <fullName evidence="2 3">Uncharacterized protein</fullName>
    </submittedName>
</protein>
<feature type="region of interest" description="Disordered" evidence="1">
    <location>
        <begin position="139"/>
        <end position="365"/>
    </location>
</feature>
<feature type="compositionally biased region" description="Polar residues" evidence="1">
    <location>
        <begin position="324"/>
        <end position="345"/>
    </location>
</feature>
<keyword evidence="4" id="KW-1185">Reference proteome</keyword>
<feature type="compositionally biased region" description="Polar residues" evidence="1">
    <location>
        <begin position="289"/>
        <end position="303"/>
    </location>
</feature>
<dbReference type="EnsemblFungi" id="PTTG_29778-t43_1">
    <property type="protein sequence ID" value="PTTG_29778-t43_1-p1"/>
    <property type="gene ID" value="PTTG_29778"/>
</dbReference>
<dbReference type="Proteomes" id="UP000005240">
    <property type="component" value="Unassembled WGS sequence"/>
</dbReference>
<dbReference type="STRING" id="630390.A0A180G2L4"/>
<proteinExistence type="predicted"/>
<organism evidence="2">
    <name type="scientific">Puccinia triticina (isolate 1-1 / race 1 (BBBD))</name>
    <name type="common">Brown leaf rust fungus</name>
    <dbReference type="NCBI Taxonomy" id="630390"/>
    <lineage>
        <taxon>Eukaryota</taxon>
        <taxon>Fungi</taxon>
        <taxon>Dikarya</taxon>
        <taxon>Basidiomycota</taxon>
        <taxon>Pucciniomycotina</taxon>
        <taxon>Pucciniomycetes</taxon>
        <taxon>Pucciniales</taxon>
        <taxon>Pucciniaceae</taxon>
        <taxon>Puccinia</taxon>
    </lineage>
</organism>
<evidence type="ECO:0000313" key="4">
    <source>
        <dbReference type="Proteomes" id="UP000005240"/>
    </source>
</evidence>
<dbReference type="EMBL" id="ADAS02000900">
    <property type="protein sequence ID" value="OAV86679.1"/>
    <property type="molecule type" value="Genomic_DNA"/>
</dbReference>
<feature type="compositionally biased region" description="Polar residues" evidence="1">
    <location>
        <begin position="167"/>
        <end position="178"/>
    </location>
</feature>
<name>A0A180G2L4_PUCT1</name>
<reference evidence="2" key="1">
    <citation type="submission" date="2009-11" db="EMBL/GenBank/DDBJ databases">
        <authorList>
            <consortium name="The Broad Institute Genome Sequencing Platform"/>
            <person name="Ward D."/>
            <person name="Feldgarden M."/>
            <person name="Earl A."/>
            <person name="Young S.K."/>
            <person name="Zeng Q."/>
            <person name="Koehrsen M."/>
            <person name="Alvarado L."/>
            <person name="Berlin A."/>
            <person name="Bochicchio J."/>
            <person name="Borenstein D."/>
            <person name="Chapman S.B."/>
            <person name="Chen Z."/>
            <person name="Engels R."/>
            <person name="Freedman E."/>
            <person name="Gellesch M."/>
            <person name="Goldberg J."/>
            <person name="Griggs A."/>
            <person name="Gujja S."/>
            <person name="Heilman E."/>
            <person name="Heiman D."/>
            <person name="Hepburn T."/>
            <person name="Howarth C."/>
            <person name="Jen D."/>
            <person name="Larson L."/>
            <person name="Lewis B."/>
            <person name="Mehta T."/>
            <person name="Park D."/>
            <person name="Pearson M."/>
            <person name="Roberts A."/>
            <person name="Saif S."/>
            <person name="Shea T."/>
            <person name="Shenoy N."/>
            <person name="Sisk P."/>
            <person name="Stolte C."/>
            <person name="Sykes S."/>
            <person name="Thomson T."/>
            <person name="Walk T."/>
            <person name="White J."/>
            <person name="Yandava C."/>
            <person name="Izard J."/>
            <person name="Baranova O.V."/>
            <person name="Blanton J.M."/>
            <person name="Tanner A.C."/>
            <person name="Dewhirst F.E."/>
            <person name="Haas B."/>
            <person name="Nusbaum C."/>
            <person name="Birren B."/>
        </authorList>
    </citation>
    <scope>NUCLEOTIDE SEQUENCE [LARGE SCALE GENOMIC DNA]</scope>
    <source>
        <strain evidence="2">1-1 BBBD Race 1</strain>
    </source>
</reference>
<dbReference type="VEuPathDB" id="FungiDB:PTTG_29778"/>
<feature type="compositionally biased region" description="Low complexity" evidence="1">
    <location>
        <begin position="447"/>
        <end position="458"/>
    </location>
</feature>